<name>A0A1F7V8S4_9BACT</name>
<feature type="chain" id="PRO_5009533202" description="Rieske domain-containing protein" evidence="1">
    <location>
        <begin position="21"/>
        <end position="138"/>
    </location>
</feature>
<feature type="signal peptide" evidence="1">
    <location>
        <begin position="1"/>
        <end position="20"/>
    </location>
</feature>
<protein>
    <recommendedName>
        <fullName evidence="4">Rieske domain-containing protein</fullName>
    </recommendedName>
</protein>
<accession>A0A1F7V8S4</accession>
<dbReference type="AlphaFoldDB" id="A0A1F7V8S4"/>
<keyword evidence="1" id="KW-0732">Signal</keyword>
<evidence type="ECO:0008006" key="4">
    <source>
        <dbReference type="Google" id="ProtNLM"/>
    </source>
</evidence>
<evidence type="ECO:0000256" key="1">
    <source>
        <dbReference type="SAM" id="SignalP"/>
    </source>
</evidence>
<dbReference type="EMBL" id="MGEQ01000003">
    <property type="protein sequence ID" value="OGL86922.1"/>
    <property type="molecule type" value="Genomic_DNA"/>
</dbReference>
<sequence>MARSLFLALTAILCFGCSAAASNNVRDEPVAEQQGEALDWVHESHKADMCMNPADSEYACLDGVSSATDISKFNGYHVIAFVKDANGNTFAHVADTCQHYFCAVDMPPPSDTQCKQPKVRTVGCCLARPVKPQDPSSK</sequence>
<proteinExistence type="predicted"/>
<evidence type="ECO:0000313" key="3">
    <source>
        <dbReference type="Proteomes" id="UP000176593"/>
    </source>
</evidence>
<organism evidence="2 3">
    <name type="scientific">Candidatus Uhrbacteria bacterium RIFCSPLOWO2_02_FULL_48_18</name>
    <dbReference type="NCBI Taxonomy" id="1802408"/>
    <lineage>
        <taxon>Bacteria</taxon>
        <taxon>Candidatus Uhriibacteriota</taxon>
    </lineage>
</organism>
<evidence type="ECO:0000313" key="2">
    <source>
        <dbReference type="EMBL" id="OGL86922.1"/>
    </source>
</evidence>
<reference evidence="2 3" key="1">
    <citation type="journal article" date="2016" name="Nat. Commun.">
        <title>Thousands of microbial genomes shed light on interconnected biogeochemical processes in an aquifer system.</title>
        <authorList>
            <person name="Anantharaman K."/>
            <person name="Brown C.T."/>
            <person name="Hug L.A."/>
            <person name="Sharon I."/>
            <person name="Castelle C.J."/>
            <person name="Probst A.J."/>
            <person name="Thomas B.C."/>
            <person name="Singh A."/>
            <person name="Wilkins M.J."/>
            <person name="Karaoz U."/>
            <person name="Brodie E.L."/>
            <person name="Williams K.H."/>
            <person name="Hubbard S.S."/>
            <person name="Banfield J.F."/>
        </authorList>
    </citation>
    <scope>NUCLEOTIDE SEQUENCE [LARGE SCALE GENOMIC DNA]</scope>
</reference>
<comment type="caution">
    <text evidence="2">The sequence shown here is derived from an EMBL/GenBank/DDBJ whole genome shotgun (WGS) entry which is preliminary data.</text>
</comment>
<gene>
    <name evidence="2" type="ORF">A3I41_03125</name>
</gene>
<dbReference type="Proteomes" id="UP000176593">
    <property type="component" value="Unassembled WGS sequence"/>
</dbReference>